<dbReference type="STRING" id="310782.SAMN05216499_12512"/>
<evidence type="ECO:0000313" key="1">
    <source>
        <dbReference type="EMBL" id="SHN19623.1"/>
    </source>
</evidence>
<evidence type="ECO:0000313" key="2">
    <source>
        <dbReference type="Proteomes" id="UP000184111"/>
    </source>
</evidence>
<dbReference type="Proteomes" id="UP000184111">
    <property type="component" value="Unassembled WGS sequence"/>
</dbReference>
<dbReference type="OrthoDB" id="9953475at2"/>
<proteinExistence type="predicted"/>
<name>A0A1M7PQJ6_9ACTN</name>
<dbReference type="EMBL" id="FRBI01000025">
    <property type="protein sequence ID" value="SHN19623.1"/>
    <property type="molecule type" value="Genomic_DNA"/>
</dbReference>
<accession>A0A1M7PQJ6</accession>
<gene>
    <name evidence="1" type="ORF">SAMN05216499_12512</name>
</gene>
<keyword evidence="2" id="KW-1185">Reference proteome</keyword>
<dbReference type="AlphaFoldDB" id="A0A1M7PQJ6"/>
<dbReference type="RefSeq" id="WP_073501842.1">
    <property type="nucleotide sequence ID" value="NZ_FRBI01000025.1"/>
</dbReference>
<organism evidence="1 2">
    <name type="scientific">Actinacidiphila paucisporea</name>
    <dbReference type="NCBI Taxonomy" id="310782"/>
    <lineage>
        <taxon>Bacteria</taxon>
        <taxon>Bacillati</taxon>
        <taxon>Actinomycetota</taxon>
        <taxon>Actinomycetes</taxon>
        <taxon>Kitasatosporales</taxon>
        <taxon>Streptomycetaceae</taxon>
        <taxon>Actinacidiphila</taxon>
    </lineage>
</organism>
<sequence length="201" mass="21804">MAIADPAWARARVCCPAWQRLYESAFAELEDTLSHTRVRLLAAQHGHRLDAALAVMAQWRALLERRLRDGREPDRPAAEPLPAAGGCAAAITAATVCLAPEVPADHWYWTSPNAESVLVDAGAGVVAYERGVRAQVRRRPGEAADWWRCAAATHHPSAAFEMAARSRARNDVTQTRRWWDRTAATGSGAPFGVPAALLPPA</sequence>
<reference evidence="1 2" key="1">
    <citation type="submission" date="2016-11" db="EMBL/GenBank/DDBJ databases">
        <authorList>
            <person name="Jaros S."/>
            <person name="Januszkiewicz K."/>
            <person name="Wedrychowicz H."/>
        </authorList>
    </citation>
    <scope>NUCLEOTIDE SEQUENCE [LARGE SCALE GENOMIC DNA]</scope>
    <source>
        <strain evidence="1 2">CGMCC 4.2025</strain>
    </source>
</reference>
<protein>
    <submittedName>
        <fullName evidence="1">Uncharacterized protein</fullName>
    </submittedName>
</protein>